<gene>
    <name evidence="3" type="ORF">UFOPK1438_00063</name>
    <name evidence="4" type="ORF">UFOPK2329_00791</name>
    <name evidence="5" type="ORF">UFOPK3166_00326</name>
    <name evidence="6" type="ORF">UFOPK4035_00020</name>
    <name evidence="7" type="ORF">UFOPK4424_00228</name>
</gene>
<dbReference type="PANTHER" id="PTHR42760">
    <property type="entry name" value="SHORT-CHAIN DEHYDROGENASES/REDUCTASES FAMILY MEMBER"/>
    <property type="match status" value="1"/>
</dbReference>
<dbReference type="GO" id="GO:0048038">
    <property type="term" value="F:quinone binding"/>
    <property type="evidence" value="ECO:0007669"/>
    <property type="project" value="TreeGrafter"/>
</dbReference>
<dbReference type="AlphaFoldDB" id="A0A6J6B4B3"/>
<dbReference type="EMBL" id="CAEZSM010000004">
    <property type="protein sequence ID" value="CAB4533626.1"/>
    <property type="molecule type" value="Genomic_DNA"/>
</dbReference>
<dbReference type="PROSITE" id="PS00061">
    <property type="entry name" value="ADH_SHORT"/>
    <property type="match status" value="1"/>
</dbReference>
<dbReference type="Pfam" id="PF13561">
    <property type="entry name" value="adh_short_C2"/>
    <property type="match status" value="1"/>
</dbReference>
<dbReference type="FunFam" id="3.40.50.720:FF:000173">
    <property type="entry name" value="3-oxoacyl-[acyl-carrier protein] reductase"/>
    <property type="match status" value="1"/>
</dbReference>
<dbReference type="GO" id="GO:0016616">
    <property type="term" value="F:oxidoreductase activity, acting on the CH-OH group of donors, NAD or NADP as acceptor"/>
    <property type="evidence" value="ECO:0007669"/>
    <property type="project" value="TreeGrafter"/>
</dbReference>
<dbReference type="EMBL" id="CAFBRW010000025">
    <property type="protein sequence ID" value="CAB5112217.1"/>
    <property type="molecule type" value="Genomic_DNA"/>
</dbReference>
<evidence type="ECO:0000313" key="3">
    <source>
        <dbReference type="EMBL" id="CAB4533626.1"/>
    </source>
</evidence>
<dbReference type="InterPro" id="IPR002347">
    <property type="entry name" value="SDR_fam"/>
</dbReference>
<dbReference type="EMBL" id="CAEZWZ010000127">
    <property type="protein sequence ID" value="CAB4676352.1"/>
    <property type="molecule type" value="Genomic_DNA"/>
</dbReference>
<protein>
    <submittedName>
        <fullName evidence="3">Unannotated protein</fullName>
    </submittedName>
</protein>
<dbReference type="PRINTS" id="PR00080">
    <property type="entry name" value="SDRFAMILY"/>
</dbReference>
<dbReference type="EMBL" id="CAFABD010000031">
    <property type="protein sequence ID" value="CAB4820499.1"/>
    <property type="molecule type" value="Genomic_DNA"/>
</dbReference>
<dbReference type="SUPFAM" id="SSF51735">
    <property type="entry name" value="NAD(P)-binding Rossmann-fold domains"/>
    <property type="match status" value="1"/>
</dbReference>
<dbReference type="EMBL" id="CAFBOX010000002">
    <property type="protein sequence ID" value="CAB4988251.1"/>
    <property type="molecule type" value="Genomic_DNA"/>
</dbReference>
<dbReference type="InterPro" id="IPR036291">
    <property type="entry name" value="NAD(P)-bd_dom_sf"/>
</dbReference>
<dbReference type="PRINTS" id="PR00081">
    <property type="entry name" value="GDHRDH"/>
</dbReference>
<evidence type="ECO:0000313" key="7">
    <source>
        <dbReference type="EMBL" id="CAB5112217.1"/>
    </source>
</evidence>
<reference evidence="3" key="1">
    <citation type="submission" date="2020-05" db="EMBL/GenBank/DDBJ databases">
        <authorList>
            <person name="Chiriac C."/>
            <person name="Salcher M."/>
            <person name="Ghai R."/>
            <person name="Kavagutti S V."/>
        </authorList>
    </citation>
    <scope>NUCLEOTIDE SEQUENCE</scope>
</reference>
<dbReference type="PANTHER" id="PTHR42760:SF133">
    <property type="entry name" value="3-OXOACYL-[ACYL-CARRIER-PROTEIN] REDUCTASE"/>
    <property type="match status" value="1"/>
</dbReference>
<sequence length="252" mass="26463">MTSNAILFTDQVVVVVGASNGIGRAAASLIASRGAKVVIADMNPEGLAQLALELKLPANQVHVLDVSNQNGVSAFIATIIKEHGRIDALVNSAGIVGQSNVKIEDLDWATFEKTIQVNLYGAIWLTQQIIPQMKKQAYGRIVHLASIAGKEGNPGMASYNTSKAGLIGFVKGAAKELAQEGVIINALAPAVISTPMNSNTSEETLKYMISRIPLGRTGQASEVAEIIAFMASPACSFTTGFTFDISGGRATY</sequence>
<comment type="similarity">
    <text evidence="1">Belongs to the short-chain dehydrogenases/reductases (SDR) family.</text>
</comment>
<organism evidence="3">
    <name type="scientific">freshwater metagenome</name>
    <dbReference type="NCBI Taxonomy" id="449393"/>
    <lineage>
        <taxon>unclassified sequences</taxon>
        <taxon>metagenomes</taxon>
        <taxon>ecological metagenomes</taxon>
    </lineage>
</organism>
<accession>A0A6J6B4B3</accession>
<keyword evidence="2" id="KW-0560">Oxidoreductase</keyword>
<proteinExistence type="inferred from homology"/>
<evidence type="ECO:0000256" key="2">
    <source>
        <dbReference type="ARBA" id="ARBA00023002"/>
    </source>
</evidence>
<evidence type="ECO:0000313" key="4">
    <source>
        <dbReference type="EMBL" id="CAB4676352.1"/>
    </source>
</evidence>
<name>A0A6J6B4B3_9ZZZZ</name>
<dbReference type="Gene3D" id="3.40.50.720">
    <property type="entry name" value="NAD(P)-binding Rossmann-like Domain"/>
    <property type="match status" value="1"/>
</dbReference>
<dbReference type="InterPro" id="IPR020904">
    <property type="entry name" value="Sc_DH/Rdtase_CS"/>
</dbReference>
<evidence type="ECO:0000256" key="1">
    <source>
        <dbReference type="ARBA" id="ARBA00006484"/>
    </source>
</evidence>
<evidence type="ECO:0000313" key="6">
    <source>
        <dbReference type="EMBL" id="CAB4988251.1"/>
    </source>
</evidence>
<dbReference type="GO" id="GO:0006633">
    <property type="term" value="P:fatty acid biosynthetic process"/>
    <property type="evidence" value="ECO:0007669"/>
    <property type="project" value="TreeGrafter"/>
</dbReference>
<evidence type="ECO:0000313" key="5">
    <source>
        <dbReference type="EMBL" id="CAB4820499.1"/>
    </source>
</evidence>
<dbReference type="CDD" id="cd05233">
    <property type="entry name" value="SDR_c"/>
    <property type="match status" value="1"/>
</dbReference>